<comment type="function">
    <text evidence="11">Catalyzes the reduction of ribonucleotides to deoxyribonucleotides. May function to provide a pool of deoxyribonucleotide precursors for DNA repair during oxygen limitation and/or for immediate growth after restoration of oxygen.</text>
</comment>
<dbReference type="Gene3D" id="3.20.70.20">
    <property type="match status" value="1"/>
</dbReference>
<keyword evidence="9" id="KW-1015">Disulfide bond</keyword>
<dbReference type="GO" id="GO:0004748">
    <property type="term" value="F:ribonucleoside-diphosphate reductase activity, thioredoxin disulfide as acceptor"/>
    <property type="evidence" value="ECO:0007669"/>
    <property type="project" value="UniProtKB-EC"/>
</dbReference>
<evidence type="ECO:0000256" key="13">
    <source>
        <dbReference type="ARBA" id="ARBA00047754"/>
    </source>
</evidence>
<dbReference type="CDD" id="cd02888">
    <property type="entry name" value="RNR_II_dimer"/>
    <property type="match status" value="1"/>
</dbReference>
<dbReference type="GO" id="GO:0071897">
    <property type="term" value="P:DNA biosynthetic process"/>
    <property type="evidence" value="ECO:0007669"/>
    <property type="project" value="UniProtKB-KW"/>
</dbReference>
<evidence type="ECO:0000256" key="3">
    <source>
        <dbReference type="ARBA" id="ARBA00012274"/>
    </source>
</evidence>
<evidence type="ECO:0000256" key="8">
    <source>
        <dbReference type="ARBA" id="ARBA00023002"/>
    </source>
</evidence>
<evidence type="ECO:0000256" key="14">
    <source>
        <dbReference type="SAM" id="MobiDB-lite"/>
    </source>
</evidence>
<feature type="domain" description="TSCPD" evidence="16">
    <location>
        <begin position="612"/>
        <end position="718"/>
    </location>
</feature>
<name>A0A2Z4QHC9_9CAUD</name>
<dbReference type="InterPro" id="IPR000788">
    <property type="entry name" value="RNR_lg_C"/>
</dbReference>
<dbReference type="InterPro" id="IPR024434">
    <property type="entry name" value="TSCPD_dom"/>
</dbReference>
<feature type="domain" description="Ribonucleotide reductase large subunit C-terminal" evidence="15">
    <location>
        <begin position="94"/>
        <end position="576"/>
    </location>
</feature>
<evidence type="ECO:0000256" key="7">
    <source>
        <dbReference type="ARBA" id="ARBA00022741"/>
    </source>
</evidence>
<proteinExistence type="inferred from homology"/>
<sequence length="780" mass="87994">MGEAQFDQPISEQIWGQKYQFRTDREGFDSDSDVVDTWGRIATSCAMQPRLHNNQKAMDELEQRFFKALYDFKLLPAGRIISGAGTGRNVTLFNCYVMGTIPDSLPGIFDNLKEAALTMQQGGGIGYDFSTLRPKGAPVRGVESFSSGPLTFMDVWDAMCKTIMSAGSRRGAMMATMRCDHPDIEEFITAKQDAARLRNFNVSVLCTDDFMEAVKNDGDWDLVFNDVWYKTVKAKELWEKILRSTYDFAEPGVIFIDRINKTNNLHFIEEIAATNPCGEQPLPPYGACLLGSVNLARLVQLPFTEHAEIDMKQLEEVTKTGVRLLDSVIDVSNFPLEAQRHEAMDKRRQGLGITGLADALFMCGIKYGSEKAQDFTETILRNMAIWAYEESIQMAEEMGCAPVLEYMEARQEFIRSGFMENMPEYIHDGVLKVGLRNTHLLSIAPTGTISMYAGNVSSGIEPIFAPSFTRKVTNDDGSGTKREEKVMDYAVYLYEKALEKADEKETTRLKQWWYDFMVTAQTLTPEDHIFMQAAAQKWVDSSISKTVNCPRDITFEDFEAVYMMAYELGCKGCTTYRPNDVTGSVLSVDEPEETEVLVDKEYDGDMRVMARPSVIDGTTYKCRWGQDSYYVTFNNVMDPEHDWFMPFEIFINSKTVEHHQWTAALTRMISAVFQRGGDVRFVAEELKQIHDPKGGQWVEGRYCPSLVALIGQKLSEHLDTIGYQSTPEETEKQQTLPFEEPEMQSPGQSVPDQCPSCKGFNLILSSGCPVCQDCGYSKCG</sequence>
<keyword evidence="18" id="KW-1185">Reference proteome</keyword>
<evidence type="ECO:0000259" key="16">
    <source>
        <dbReference type="Pfam" id="PF12637"/>
    </source>
</evidence>
<reference evidence="17 18" key="1">
    <citation type="submission" date="2018-03" db="EMBL/GenBank/DDBJ databases">
        <title>Diverse roseophage infecting Ruegeria pomeroyi DSS-3.</title>
        <authorList>
            <person name="Zhan Y."/>
            <person name="Chen F."/>
            <person name="Wommack E."/>
            <person name="Nasko D."/>
        </authorList>
    </citation>
    <scope>NUCLEOTIDE SEQUENCE [LARGE SCALE GENOMIC DNA]</scope>
</reference>
<dbReference type="GO" id="GO:0031419">
    <property type="term" value="F:cobalamin binding"/>
    <property type="evidence" value="ECO:0007669"/>
    <property type="project" value="UniProtKB-KW"/>
</dbReference>
<feature type="region of interest" description="Disordered" evidence="14">
    <location>
        <begin position="725"/>
        <end position="747"/>
    </location>
</feature>
<dbReference type="SUPFAM" id="SSF51998">
    <property type="entry name" value="PFL-like glycyl radical enzymes"/>
    <property type="match status" value="1"/>
</dbReference>
<comment type="cofactor">
    <cofactor evidence="1">
        <name>adenosylcob(III)alamin</name>
        <dbReference type="ChEBI" id="CHEBI:18408"/>
    </cofactor>
</comment>
<dbReference type="Pfam" id="PF02867">
    <property type="entry name" value="Ribonuc_red_lgC"/>
    <property type="match status" value="1"/>
</dbReference>
<evidence type="ECO:0000313" key="18">
    <source>
        <dbReference type="Proteomes" id="UP000250784"/>
    </source>
</evidence>
<keyword evidence="8 17" id="KW-0560">Oxidoreductase</keyword>
<gene>
    <name evidence="17" type="ORF">vBRpoPV13_42</name>
</gene>
<keyword evidence="5" id="KW-0846">Cobalamin</keyword>
<evidence type="ECO:0000256" key="2">
    <source>
        <dbReference type="ARBA" id="ARBA00007405"/>
    </source>
</evidence>
<dbReference type="NCBIfam" id="TIGR02504">
    <property type="entry name" value="NrdJ_Z"/>
    <property type="match status" value="1"/>
</dbReference>
<dbReference type="PANTHER" id="PTHR43371:SF1">
    <property type="entry name" value="RIBONUCLEOSIDE-DIPHOSPHATE REDUCTASE"/>
    <property type="match status" value="1"/>
</dbReference>
<protein>
    <recommendedName>
        <fullName evidence="4">Vitamin B12-dependent ribonucleotide reductase</fullName>
        <ecNumber evidence="3">1.17.4.1</ecNumber>
    </recommendedName>
    <alternativeName>
        <fullName evidence="12">Ribonucleoside-diphosphate reductase NrdJ</fullName>
    </alternativeName>
</protein>
<keyword evidence="6" id="KW-0237">DNA synthesis</keyword>
<evidence type="ECO:0000256" key="11">
    <source>
        <dbReference type="ARBA" id="ARBA00025437"/>
    </source>
</evidence>
<evidence type="ECO:0000256" key="5">
    <source>
        <dbReference type="ARBA" id="ARBA00022628"/>
    </source>
</evidence>
<dbReference type="PRINTS" id="PR01183">
    <property type="entry name" value="RIBORDTASEM1"/>
</dbReference>
<dbReference type="InterPro" id="IPR050862">
    <property type="entry name" value="RdRp_reductase_class-2"/>
</dbReference>
<evidence type="ECO:0000259" key="15">
    <source>
        <dbReference type="Pfam" id="PF02867"/>
    </source>
</evidence>
<dbReference type="PANTHER" id="PTHR43371">
    <property type="entry name" value="VITAMIN B12-DEPENDENT RIBONUCLEOTIDE REDUCTASE"/>
    <property type="match status" value="1"/>
</dbReference>
<comment type="catalytic activity">
    <reaction evidence="13">
        <text>a 2'-deoxyribonucleoside 5'-diphosphate + [thioredoxin]-disulfide + H2O = a ribonucleoside 5'-diphosphate + [thioredoxin]-dithiol</text>
        <dbReference type="Rhea" id="RHEA:23252"/>
        <dbReference type="Rhea" id="RHEA-COMP:10698"/>
        <dbReference type="Rhea" id="RHEA-COMP:10700"/>
        <dbReference type="ChEBI" id="CHEBI:15377"/>
        <dbReference type="ChEBI" id="CHEBI:29950"/>
        <dbReference type="ChEBI" id="CHEBI:50058"/>
        <dbReference type="ChEBI" id="CHEBI:57930"/>
        <dbReference type="ChEBI" id="CHEBI:73316"/>
        <dbReference type="EC" id="1.17.4.1"/>
    </reaction>
</comment>
<dbReference type="Proteomes" id="UP000250784">
    <property type="component" value="Segment"/>
</dbReference>
<evidence type="ECO:0000256" key="10">
    <source>
        <dbReference type="ARBA" id="ARBA00023285"/>
    </source>
</evidence>
<evidence type="ECO:0000256" key="12">
    <source>
        <dbReference type="ARBA" id="ARBA00033050"/>
    </source>
</evidence>
<organism evidence="17 18">
    <name type="scientific">Ruegeria phage vB_RpoP-V13</name>
    <dbReference type="NCBI Taxonomy" id="2218612"/>
    <lineage>
        <taxon>Viruses</taxon>
        <taxon>Duplodnaviria</taxon>
        <taxon>Heunggongvirae</taxon>
        <taxon>Uroviricota</taxon>
        <taxon>Caudoviricetes</taxon>
        <taxon>Schitoviridae</taxon>
        <taxon>Rhodovirinae</taxon>
        <taxon>Pomeroyivirus</taxon>
        <taxon>Pomeroyivirus V13</taxon>
    </lineage>
</organism>
<accession>A0A2Z4QHC9</accession>
<dbReference type="EMBL" id="MH015256">
    <property type="protein sequence ID" value="AWY09399.1"/>
    <property type="molecule type" value="Genomic_DNA"/>
</dbReference>
<dbReference type="InterPro" id="IPR013344">
    <property type="entry name" value="RNR_NrdJ/NrdZ"/>
</dbReference>
<evidence type="ECO:0000256" key="1">
    <source>
        <dbReference type="ARBA" id="ARBA00001922"/>
    </source>
</evidence>
<dbReference type="EC" id="1.17.4.1" evidence="3"/>
<evidence type="ECO:0000256" key="4">
    <source>
        <dbReference type="ARBA" id="ARBA00014409"/>
    </source>
</evidence>
<dbReference type="GO" id="GO:0000166">
    <property type="term" value="F:nucleotide binding"/>
    <property type="evidence" value="ECO:0007669"/>
    <property type="project" value="UniProtKB-KW"/>
</dbReference>
<evidence type="ECO:0000256" key="9">
    <source>
        <dbReference type="ARBA" id="ARBA00023157"/>
    </source>
</evidence>
<evidence type="ECO:0000313" key="17">
    <source>
        <dbReference type="EMBL" id="AWY09399.1"/>
    </source>
</evidence>
<comment type="similarity">
    <text evidence="2">Belongs to the ribonucleoside diphosphate reductase class-2 family.</text>
</comment>
<evidence type="ECO:0000256" key="6">
    <source>
        <dbReference type="ARBA" id="ARBA00022634"/>
    </source>
</evidence>
<keyword evidence="10" id="KW-0170">Cobalt</keyword>
<keyword evidence="7" id="KW-0547">Nucleotide-binding</keyword>
<dbReference type="Pfam" id="PF12637">
    <property type="entry name" value="TSCPD"/>
    <property type="match status" value="1"/>
</dbReference>